<proteinExistence type="predicted"/>
<feature type="compositionally biased region" description="Low complexity" evidence="1">
    <location>
        <begin position="253"/>
        <end position="270"/>
    </location>
</feature>
<feature type="region of interest" description="Disordered" evidence="1">
    <location>
        <begin position="68"/>
        <end position="116"/>
    </location>
</feature>
<dbReference type="Proteomes" id="UP000603602">
    <property type="component" value="Unassembled WGS sequence"/>
</dbReference>
<dbReference type="Gene3D" id="1.25.40.10">
    <property type="entry name" value="Tetratricopeptide repeat domain"/>
    <property type="match status" value="2"/>
</dbReference>
<evidence type="ECO:0000256" key="2">
    <source>
        <dbReference type="SAM" id="Phobius"/>
    </source>
</evidence>
<dbReference type="Pfam" id="PF08239">
    <property type="entry name" value="SH3_3"/>
    <property type="match status" value="1"/>
</dbReference>
<feature type="region of interest" description="Disordered" evidence="1">
    <location>
        <begin position="130"/>
        <end position="160"/>
    </location>
</feature>
<sequence length="460" mass="46928">MSLINDMLRDIDRRSIGHELKPTALDDTVTVPPLRARRWPPSWVLLLSVTAVLATLAAFLLYGQAGQPARPVPEPAQMAQPAARAPATPAPPAAAAERAATGQAAQDTPAVEPPAPPARVENLAAAASTLPPASAQPAAEPAAPQEAPPPAAEAPAPAPQSVEVLPGKRVNLRSGPGTEHPVLHVLSARSTLQLLGESRGYLQVRTVDGTTGWISAEFTTAGAPAGSSPAAEATPAAATVATAIAPAEPPAEPQAAPAPAARPQISAPAAESAGDHLSQALRALDRGQTDLAERGLRRALELDPGHAQSVNVLAALLLRQERRAELEALLRKLVAGAAGEPAPAVLLARLHAQGGDTAGALQLIEALPAERLSAEQLAVLATLQQRAGRHADAVANYRRALAGGQQRGTTWAGLAVSLEALAQPAEARAAWEAALAAGPLDAPLAQHARKRLAALGGHGE</sequence>
<dbReference type="EMBL" id="JACYTO010000002">
    <property type="protein sequence ID" value="MBD8504627.1"/>
    <property type="molecule type" value="Genomic_DNA"/>
</dbReference>
<keyword evidence="2" id="KW-0812">Transmembrane</keyword>
<accession>A0ABR9BEG9</accession>
<feature type="compositionally biased region" description="Pro residues" evidence="1">
    <location>
        <begin position="146"/>
        <end position="158"/>
    </location>
</feature>
<dbReference type="InterPro" id="IPR011990">
    <property type="entry name" value="TPR-like_helical_dom_sf"/>
</dbReference>
<comment type="caution">
    <text evidence="4">The sequence shown here is derived from an EMBL/GenBank/DDBJ whole genome shotgun (WGS) entry which is preliminary data.</text>
</comment>
<reference evidence="5" key="1">
    <citation type="submission" date="2023-07" db="EMBL/GenBank/DDBJ databases">
        <title>Thauera sp. CAU 1555 isolated from sand of Yaerae Beach.</title>
        <authorList>
            <person name="Kim W."/>
        </authorList>
    </citation>
    <scope>NUCLEOTIDE SEQUENCE [LARGE SCALE GENOMIC DNA]</scope>
    <source>
        <strain evidence="5">CAU 1555</strain>
    </source>
</reference>
<dbReference type="PROSITE" id="PS51781">
    <property type="entry name" value="SH3B"/>
    <property type="match status" value="1"/>
</dbReference>
<dbReference type="Gene3D" id="2.30.30.40">
    <property type="entry name" value="SH3 Domains"/>
    <property type="match status" value="1"/>
</dbReference>
<dbReference type="InterPro" id="IPR003646">
    <property type="entry name" value="SH3-like_bac-type"/>
</dbReference>
<keyword evidence="5" id="KW-1185">Reference proteome</keyword>
<dbReference type="RefSeq" id="WP_187719355.1">
    <property type="nucleotide sequence ID" value="NZ_JACTAH010000002.1"/>
</dbReference>
<organism evidence="4 5">
    <name type="scientific">Thauera sedimentorum</name>
    <dbReference type="NCBI Taxonomy" id="2767595"/>
    <lineage>
        <taxon>Bacteria</taxon>
        <taxon>Pseudomonadati</taxon>
        <taxon>Pseudomonadota</taxon>
        <taxon>Betaproteobacteria</taxon>
        <taxon>Rhodocyclales</taxon>
        <taxon>Zoogloeaceae</taxon>
        <taxon>Thauera</taxon>
    </lineage>
</organism>
<dbReference type="InterPro" id="IPR019734">
    <property type="entry name" value="TPR_rpt"/>
</dbReference>
<gene>
    <name evidence="4" type="ORF">IFO67_17180</name>
</gene>
<dbReference type="SUPFAM" id="SSF48452">
    <property type="entry name" value="TPR-like"/>
    <property type="match status" value="1"/>
</dbReference>
<dbReference type="SMART" id="SM00287">
    <property type="entry name" value="SH3b"/>
    <property type="match status" value="1"/>
</dbReference>
<feature type="compositionally biased region" description="Low complexity" evidence="1">
    <location>
        <begin position="130"/>
        <end position="145"/>
    </location>
</feature>
<evidence type="ECO:0000259" key="3">
    <source>
        <dbReference type="PROSITE" id="PS51781"/>
    </source>
</evidence>
<keyword evidence="2" id="KW-0472">Membrane</keyword>
<evidence type="ECO:0000256" key="1">
    <source>
        <dbReference type="SAM" id="MobiDB-lite"/>
    </source>
</evidence>
<keyword evidence="2" id="KW-1133">Transmembrane helix</keyword>
<feature type="region of interest" description="Disordered" evidence="1">
    <location>
        <begin position="248"/>
        <end position="273"/>
    </location>
</feature>
<protein>
    <submittedName>
        <fullName evidence="4">SH3 domain-containing protein</fullName>
    </submittedName>
</protein>
<feature type="compositionally biased region" description="Low complexity" evidence="1">
    <location>
        <begin position="75"/>
        <end position="110"/>
    </location>
</feature>
<dbReference type="SMART" id="SM00028">
    <property type="entry name" value="TPR"/>
    <property type="match status" value="3"/>
</dbReference>
<evidence type="ECO:0000313" key="5">
    <source>
        <dbReference type="Proteomes" id="UP000603602"/>
    </source>
</evidence>
<feature type="transmembrane region" description="Helical" evidence="2">
    <location>
        <begin position="43"/>
        <end position="63"/>
    </location>
</feature>
<feature type="domain" description="SH3b" evidence="3">
    <location>
        <begin position="159"/>
        <end position="223"/>
    </location>
</feature>
<evidence type="ECO:0000313" key="4">
    <source>
        <dbReference type="EMBL" id="MBD8504627.1"/>
    </source>
</evidence>
<name>A0ABR9BEG9_9RHOO</name>